<dbReference type="SUPFAM" id="SSF53067">
    <property type="entry name" value="Actin-like ATPase domain"/>
    <property type="match status" value="2"/>
</dbReference>
<proteinExistence type="inferred from homology"/>
<dbReference type="Pfam" id="PF02541">
    <property type="entry name" value="Ppx-GppA"/>
    <property type="match status" value="1"/>
</dbReference>
<evidence type="ECO:0000259" key="2">
    <source>
        <dbReference type="Pfam" id="PF02541"/>
    </source>
</evidence>
<protein>
    <submittedName>
        <fullName evidence="3">Ppx/GppA family phosphatase</fullName>
    </submittedName>
</protein>
<evidence type="ECO:0000313" key="4">
    <source>
        <dbReference type="Proteomes" id="UP000774570"/>
    </source>
</evidence>
<name>A0ABS7FQL9_9ACTN</name>
<accession>A0ABS7FQL9</accession>
<comment type="caution">
    <text evidence="3">The sequence shown here is derived from an EMBL/GenBank/DDBJ whole genome shotgun (WGS) entry which is preliminary data.</text>
</comment>
<comment type="similarity">
    <text evidence="1">Belongs to the GppA/Ppx family.</text>
</comment>
<dbReference type="PANTHER" id="PTHR30005">
    <property type="entry name" value="EXOPOLYPHOSPHATASE"/>
    <property type="match status" value="1"/>
</dbReference>
<dbReference type="InterPro" id="IPR050273">
    <property type="entry name" value="GppA/Ppx_hydrolase"/>
</dbReference>
<dbReference type="RefSeq" id="WP_220165262.1">
    <property type="nucleotide sequence ID" value="NZ_JAIBOA010000005.1"/>
</dbReference>
<dbReference type="InterPro" id="IPR003695">
    <property type="entry name" value="Ppx_GppA_N"/>
</dbReference>
<dbReference type="EMBL" id="JAIBOA010000005">
    <property type="protein sequence ID" value="MBW8482606.1"/>
    <property type="molecule type" value="Genomic_DNA"/>
</dbReference>
<gene>
    <name evidence="3" type="ORF">K1Y72_09535</name>
</gene>
<keyword evidence="4" id="KW-1185">Reference proteome</keyword>
<evidence type="ECO:0000313" key="3">
    <source>
        <dbReference type="EMBL" id="MBW8482606.1"/>
    </source>
</evidence>
<reference evidence="3 4" key="1">
    <citation type="submission" date="2021-07" db="EMBL/GenBank/DDBJ databases">
        <title>Actinomadura sp. PM05-2 isolated from lichen.</title>
        <authorList>
            <person name="Somphong A."/>
            <person name="Phongsopitanun W."/>
            <person name="Tanasupawat S."/>
            <person name="Peongsungnone V."/>
        </authorList>
    </citation>
    <scope>NUCLEOTIDE SEQUENCE [LARGE SCALE GENOMIC DNA]</scope>
    <source>
        <strain evidence="3 4">PM05-2</strain>
    </source>
</reference>
<sequence length="322" mass="34227">MARRIRLGVLDVGSTTAHLAMFELTAGERLRPLGSLKRPTRLGQDAPGDRRLGAAEIERAAVAVGECVDHARRQRMDELAAFATSVVRDAPNAGKAVRRIAAATGVELGFLDGRADAELTFLAARAWCGRSADRLLVADIGGGTIEIAYGAGAVPDIAVSLPLGARRLTAEHLPADPPRPRQVKALRRLVDAAVTGLADDLELDGGVDRAVAASRTLAQLAALTTGPDRRPGLLEHRPLIEHLGPLTVMAADQRARLPGITRPRARQIVAGAIVADSLLGTLDLPALEICPWALREGAALHRLAAFTDRTRPRLIEHLLHPL</sequence>
<dbReference type="PANTHER" id="PTHR30005:SF0">
    <property type="entry name" value="RETROGRADE REGULATION PROTEIN 2"/>
    <property type="match status" value="1"/>
</dbReference>
<evidence type="ECO:0000256" key="1">
    <source>
        <dbReference type="ARBA" id="ARBA00007125"/>
    </source>
</evidence>
<dbReference type="Gene3D" id="3.30.420.150">
    <property type="entry name" value="Exopolyphosphatase. Domain 2"/>
    <property type="match status" value="1"/>
</dbReference>
<dbReference type="InterPro" id="IPR043129">
    <property type="entry name" value="ATPase_NBD"/>
</dbReference>
<organism evidence="3 4">
    <name type="scientific">Actinomadura parmotrematis</name>
    <dbReference type="NCBI Taxonomy" id="2864039"/>
    <lineage>
        <taxon>Bacteria</taxon>
        <taxon>Bacillati</taxon>
        <taxon>Actinomycetota</taxon>
        <taxon>Actinomycetes</taxon>
        <taxon>Streptosporangiales</taxon>
        <taxon>Thermomonosporaceae</taxon>
        <taxon>Actinomadura</taxon>
    </lineage>
</organism>
<dbReference type="Gene3D" id="3.30.420.40">
    <property type="match status" value="1"/>
</dbReference>
<feature type="domain" description="Ppx/GppA phosphatase N-terminal" evidence="2">
    <location>
        <begin position="26"/>
        <end position="302"/>
    </location>
</feature>
<dbReference type="Proteomes" id="UP000774570">
    <property type="component" value="Unassembled WGS sequence"/>
</dbReference>